<dbReference type="Proteomes" id="UP001634007">
    <property type="component" value="Unassembled WGS sequence"/>
</dbReference>
<name>A0ABD3KVA2_EUCGL</name>
<evidence type="ECO:0000313" key="2">
    <source>
        <dbReference type="EMBL" id="KAL3743665.1"/>
    </source>
</evidence>
<dbReference type="PANTHER" id="PTHR47186">
    <property type="entry name" value="LEUCINE-RICH REPEAT-CONTAINING PROTEIN 57"/>
    <property type="match status" value="1"/>
</dbReference>
<dbReference type="AlphaFoldDB" id="A0ABD3KVA2"/>
<evidence type="ECO:0008006" key="4">
    <source>
        <dbReference type="Google" id="ProtNLM"/>
    </source>
</evidence>
<sequence>MCKLKKLKEIHMGETAIVKIPQCIGYLKKLEVLYATGCKSLDGLPNSMSHMVNLLTLDLRFCPKLCKLLESIGSLVKLERLSCGFNNSHDLVTDYSKSLRLGKLISSDADAGICELPESIGDLKNLKFLHIGFSKKLSNLPNTINKLGNLEELDAMYCKSLGGEIHIDGLSSLKFLCLEGTGVFGFHGAFDKLSRLEKLELLDCHMLQSLPELLASLTVLEVTGQHRTFPQLSHLIHLKKLPVKECPLLESMPELPSGLLEFSVNGCGELKELPSLSNLKFLSDLRLESCGELTKIRGLEGLKSLELLLVENCQKLSNLDGLEHLQSLRILHLIGPTILNDDQFAGLEKLNNLESLEVVDCESLVRVDVPQSTHLGHLSFCGCHQLLEIKGLEGLQNLGLLKVVGCPSITLPDLSCFTNLHAFVDECSNIPDGRGVTKAKYCGRGSYRYWPRRDPMNPFNNPLRWSKTRYSSSLSPSHPTLRPQSPISLFQS</sequence>
<organism evidence="2 3">
    <name type="scientific">Eucalyptus globulus</name>
    <name type="common">Tasmanian blue gum</name>
    <dbReference type="NCBI Taxonomy" id="34317"/>
    <lineage>
        <taxon>Eukaryota</taxon>
        <taxon>Viridiplantae</taxon>
        <taxon>Streptophyta</taxon>
        <taxon>Embryophyta</taxon>
        <taxon>Tracheophyta</taxon>
        <taxon>Spermatophyta</taxon>
        <taxon>Magnoliopsida</taxon>
        <taxon>eudicotyledons</taxon>
        <taxon>Gunneridae</taxon>
        <taxon>Pentapetalae</taxon>
        <taxon>rosids</taxon>
        <taxon>malvids</taxon>
        <taxon>Myrtales</taxon>
        <taxon>Myrtaceae</taxon>
        <taxon>Myrtoideae</taxon>
        <taxon>Eucalypteae</taxon>
        <taxon>Eucalyptus</taxon>
    </lineage>
</organism>
<dbReference type="EMBL" id="JBJKBG010000004">
    <property type="protein sequence ID" value="KAL3743665.1"/>
    <property type="molecule type" value="Genomic_DNA"/>
</dbReference>
<accession>A0ABD3KVA2</accession>
<dbReference type="Gene3D" id="3.80.10.10">
    <property type="entry name" value="Ribonuclease Inhibitor"/>
    <property type="match status" value="3"/>
</dbReference>
<comment type="caution">
    <text evidence="2">The sequence shown here is derived from an EMBL/GenBank/DDBJ whole genome shotgun (WGS) entry which is preliminary data.</text>
</comment>
<dbReference type="InterPro" id="IPR032675">
    <property type="entry name" value="LRR_dom_sf"/>
</dbReference>
<dbReference type="SUPFAM" id="SSF52058">
    <property type="entry name" value="L domain-like"/>
    <property type="match status" value="1"/>
</dbReference>
<dbReference type="PANTHER" id="PTHR47186:SF61">
    <property type="entry name" value="LEUCINE-RICH REPEAT-CONTAINING PROTEIN 57-RELATED"/>
    <property type="match status" value="1"/>
</dbReference>
<reference evidence="2 3" key="1">
    <citation type="submission" date="2024-11" db="EMBL/GenBank/DDBJ databases">
        <title>Chromosome-level genome assembly of Eucalyptus globulus Labill. provides insights into its genome evolution.</title>
        <authorList>
            <person name="Li X."/>
        </authorList>
    </citation>
    <scope>NUCLEOTIDE SEQUENCE [LARGE SCALE GENOMIC DNA]</scope>
    <source>
        <strain evidence="2">CL2024</strain>
        <tissue evidence="2">Fresh tender leaves</tissue>
    </source>
</reference>
<keyword evidence="3" id="KW-1185">Reference proteome</keyword>
<feature type="region of interest" description="Disordered" evidence="1">
    <location>
        <begin position="471"/>
        <end position="492"/>
    </location>
</feature>
<evidence type="ECO:0000313" key="3">
    <source>
        <dbReference type="Proteomes" id="UP001634007"/>
    </source>
</evidence>
<proteinExistence type="predicted"/>
<gene>
    <name evidence="2" type="ORF">ACJRO7_018866</name>
</gene>
<protein>
    <recommendedName>
        <fullName evidence="4">Leucine-rich repeat domain, L domain-containing protein</fullName>
    </recommendedName>
</protein>
<evidence type="ECO:0000256" key="1">
    <source>
        <dbReference type="SAM" id="MobiDB-lite"/>
    </source>
</evidence>